<organism evidence="2 3">
    <name type="scientific">Cavenderia fasciculata</name>
    <name type="common">Slime mold</name>
    <name type="synonym">Dictyostelium fasciculatum</name>
    <dbReference type="NCBI Taxonomy" id="261658"/>
    <lineage>
        <taxon>Eukaryota</taxon>
        <taxon>Amoebozoa</taxon>
        <taxon>Evosea</taxon>
        <taxon>Eumycetozoa</taxon>
        <taxon>Dictyostelia</taxon>
        <taxon>Acytosteliales</taxon>
        <taxon>Cavenderiaceae</taxon>
        <taxon>Cavenderia</taxon>
    </lineage>
</organism>
<evidence type="ECO:0000256" key="1">
    <source>
        <dbReference type="SAM" id="MobiDB-lite"/>
    </source>
</evidence>
<dbReference type="EMBL" id="GL883008">
    <property type="protein sequence ID" value="EGG23738.1"/>
    <property type="molecule type" value="Genomic_DNA"/>
</dbReference>
<keyword evidence="3" id="KW-1185">Reference proteome</keyword>
<dbReference type="GeneID" id="14874956"/>
<evidence type="ECO:0000313" key="3">
    <source>
        <dbReference type="Proteomes" id="UP000007797"/>
    </source>
</evidence>
<dbReference type="KEGG" id="dfa:DFA_05872"/>
<evidence type="ECO:0000313" key="2">
    <source>
        <dbReference type="EMBL" id="EGG23738.1"/>
    </source>
</evidence>
<protein>
    <submittedName>
        <fullName evidence="2">Uncharacterized protein</fullName>
    </submittedName>
</protein>
<feature type="compositionally biased region" description="Basic and acidic residues" evidence="1">
    <location>
        <begin position="1"/>
        <end position="23"/>
    </location>
</feature>
<accession>F4PN48</accession>
<sequence length="72" mass="7734">MSEKEVKKDKKDKDAKEGKEKKLLGLPPAERLAALERRKELLTAQLKFIDGEITAIKTGAPAAAPAAAPATH</sequence>
<proteinExistence type="predicted"/>
<gene>
    <name evidence="2" type="ORF">DFA_05872</name>
</gene>
<dbReference type="Proteomes" id="UP000007797">
    <property type="component" value="Unassembled WGS sequence"/>
</dbReference>
<dbReference type="RefSeq" id="XP_004361589.1">
    <property type="nucleotide sequence ID" value="XM_004361532.1"/>
</dbReference>
<feature type="region of interest" description="Disordered" evidence="1">
    <location>
        <begin position="1"/>
        <end position="27"/>
    </location>
</feature>
<dbReference type="AlphaFoldDB" id="F4PN48"/>
<reference evidence="3" key="1">
    <citation type="journal article" date="2011" name="Genome Res.">
        <title>Phylogeny-wide analysis of social amoeba genomes highlights ancient origins for complex intercellular communication.</title>
        <authorList>
            <person name="Heidel A.J."/>
            <person name="Lawal H.M."/>
            <person name="Felder M."/>
            <person name="Schilde C."/>
            <person name="Helps N.R."/>
            <person name="Tunggal B."/>
            <person name="Rivero F."/>
            <person name="John U."/>
            <person name="Schleicher M."/>
            <person name="Eichinger L."/>
            <person name="Platzer M."/>
            <person name="Noegel A.A."/>
            <person name="Schaap P."/>
            <person name="Gloeckner G."/>
        </authorList>
    </citation>
    <scope>NUCLEOTIDE SEQUENCE [LARGE SCALE GENOMIC DNA]</scope>
    <source>
        <strain evidence="3">SH3</strain>
    </source>
</reference>
<name>F4PN48_CACFS</name>